<dbReference type="RefSeq" id="WP_160851222.1">
    <property type="nucleotide sequence ID" value="NZ_WUWG01000001.1"/>
</dbReference>
<organism evidence="2 3">
    <name type="scientific">Oceanomicrobium pacificus</name>
    <dbReference type="NCBI Taxonomy" id="2692916"/>
    <lineage>
        <taxon>Bacteria</taxon>
        <taxon>Pseudomonadati</taxon>
        <taxon>Pseudomonadota</taxon>
        <taxon>Alphaproteobacteria</taxon>
        <taxon>Rhodobacterales</taxon>
        <taxon>Paracoccaceae</taxon>
        <taxon>Oceanomicrobium</taxon>
    </lineage>
</organism>
<evidence type="ECO:0000256" key="1">
    <source>
        <dbReference type="SAM" id="SignalP"/>
    </source>
</evidence>
<feature type="chain" id="PRO_5025459094" evidence="1">
    <location>
        <begin position="21"/>
        <end position="149"/>
    </location>
</feature>
<dbReference type="Proteomes" id="UP000436016">
    <property type="component" value="Unassembled WGS sequence"/>
</dbReference>
<comment type="caution">
    <text evidence="2">The sequence shown here is derived from an EMBL/GenBank/DDBJ whole genome shotgun (WGS) entry which is preliminary data.</text>
</comment>
<evidence type="ECO:0000313" key="2">
    <source>
        <dbReference type="EMBL" id="MXU64125.1"/>
    </source>
</evidence>
<name>A0A6B0TQQ7_9RHOB</name>
<proteinExistence type="predicted"/>
<reference evidence="2 3" key="1">
    <citation type="submission" date="2019-12" db="EMBL/GenBank/DDBJ databases">
        <title>Strain KN286 was isolated from seawater, which was collected from Caroline Seamount in the tropical western Pacific.</title>
        <authorList>
            <person name="Wang Q."/>
        </authorList>
    </citation>
    <scope>NUCLEOTIDE SEQUENCE [LARGE SCALE GENOMIC DNA]</scope>
    <source>
        <strain evidence="2 3">KN286</strain>
    </source>
</reference>
<sequence>MTRIFMTLLAIALGATAAQADGHIADILGEAEAACTSFENGTFDAGDAVTMVDLDGDGTEDTIVDESRFACSSAASLYCGTGGCMVHALVGGTEGKWLAKGWKVVEWGEDRILLFAIHGANCGGTNLRRCYEAVVWNGEAFSTVAPKVE</sequence>
<dbReference type="EMBL" id="WUWG01000001">
    <property type="protein sequence ID" value="MXU64125.1"/>
    <property type="molecule type" value="Genomic_DNA"/>
</dbReference>
<accession>A0A6B0TQQ7</accession>
<gene>
    <name evidence="2" type="ORF">GSH16_01600</name>
</gene>
<protein>
    <submittedName>
        <fullName evidence="2">Uncharacterized protein</fullName>
    </submittedName>
</protein>
<keyword evidence="1" id="KW-0732">Signal</keyword>
<keyword evidence="3" id="KW-1185">Reference proteome</keyword>
<evidence type="ECO:0000313" key="3">
    <source>
        <dbReference type="Proteomes" id="UP000436016"/>
    </source>
</evidence>
<feature type="signal peptide" evidence="1">
    <location>
        <begin position="1"/>
        <end position="20"/>
    </location>
</feature>
<dbReference type="AlphaFoldDB" id="A0A6B0TQQ7"/>